<evidence type="ECO:0000313" key="1">
    <source>
        <dbReference type="EMBL" id="GCA62022.1"/>
    </source>
</evidence>
<accession>A0A391NZT9</accession>
<protein>
    <submittedName>
        <fullName evidence="1">Uncharacterized protein</fullName>
    </submittedName>
</protein>
<reference evidence="1 2" key="1">
    <citation type="journal article" date="2018" name="PLoS ONE">
        <title>The draft genome of Kipferlia bialata reveals reductive genome evolution in fornicate parasites.</title>
        <authorList>
            <person name="Tanifuji G."/>
            <person name="Takabayashi S."/>
            <person name="Kume K."/>
            <person name="Takagi M."/>
            <person name="Nakayama T."/>
            <person name="Kamikawa R."/>
            <person name="Inagaki Y."/>
            <person name="Hashimoto T."/>
        </authorList>
    </citation>
    <scope>NUCLEOTIDE SEQUENCE [LARGE SCALE GENOMIC DNA]</scope>
    <source>
        <strain evidence="1">NY0173</strain>
    </source>
</reference>
<name>A0A391NZT9_9EUKA</name>
<comment type="caution">
    <text evidence="1">The sequence shown here is derived from an EMBL/GenBank/DDBJ whole genome shotgun (WGS) entry which is preliminary data.</text>
</comment>
<gene>
    <name evidence="1" type="ORF">KIPB_000702</name>
</gene>
<dbReference type="AlphaFoldDB" id="A0A391NZT9"/>
<proteinExistence type="predicted"/>
<keyword evidence="2" id="KW-1185">Reference proteome</keyword>
<dbReference type="Proteomes" id="UP000265618">
    <property type="component" value="Unassembled WGS sequence"/>
</dbReference>
<dbReference type="EMBL" id="BDIP01000086">
    <property type="protein sequence ID" value="GCA62022.1"/>
    <property type="molecule type" value="Genomic_DNA"/>
</dbReference>
<evidence type="ECO:0000313" key="2">
    <source>
        <dbReference type="Proteomes" id="UP000265618"/>
    </source>
</evidence>
<organism evidence="1 2">
    <name type="scientific">Kipferlia bialata</name>
    <dbReference type="NCBI Taxonomy" id="797122"/>
    <lineage>
        <taxon>Eukaryota</taxon>
        <taxon>Metamonada</taxon>
        <taxon>Carpediemonas-like organisms</taxon>
        <taxon>Kipferlia</taxon>
    </lineage>
</organism>
<sequence>MSAQPPNPAAAQGPCWVTQEIGGPPQARRALLMSNPELMALHNRTKNVPPGGLPPIMMQRAQYYYQMRK</sequence>